<keyword evidence="1" id="KW-0812">Transmembrane</keyword>
<dbReference type="Proteomes" id="UP000679213">
    <property type="component" value="Chromosome I"/>
</dbReference>
<keyword evidence="3" id="KW-1185">Reference proteome</keyword>
<evidence type="ECO:0000313" key="2">
    <source>
        <dbReference type="EMBL" id="CAB3289159.1"/>
    </source>
</evidence>
<sequence>MELDYLLATAIFLILCAYIITETVNLYNVYDIEDARKEFIMYYNDLKYNYSISKGNLIFNFIVNKTIYSIEGFVFKNTSESRELVEYLENLNGSYIIAYSQSKDVFIVTKNDEFLKIIGHYNVSTIYKKDDYKDIEIIYPKNYSIKYRKFPMINFNKLFEIPFCVVDKNENITLKYYGILEVGR</sequence>
<dbReference type="AlphaFoldDB" id="A0A8D6PSL9"/>
<keyword evidence="1" id="KW-0472">Membrane</keyword>
<dbReference type="RefSeq" id="WP_214399444.1">
    <property type="nucleotide sequence ID" value="NZ_LR792632.1"/>
</dbReference>
<evidence type="ECO:0000313" key="3">
    <source>
        <dbReference type="Proteomes" id="UP000679213"/>
    </source>
</evidence>
<keyword evidence="1" id="KW-1133">Transmembrane helix</keyword>
<evidence type="ECO:0000256" key="1">
    <source>
        <dbReference type="SAM" id="Phobius"/>
    </source>
</evidence>
<proteinExistence type="predicted"/>
<feature type="transmembrane region" description="Helical" evidence="1">
    <location>
        <begin position="6"/>
        <end position="27"/>
    </location>
</feature>
<name>A0A8D6PSL9_9EURY</name>
<reference evidence="2 3" key="1">
    <citation type="submission" date="2020-04" db="EMBL/GenBank/DDBJ databases">
        <authorList>
            <consortium name="Genoscope - CEA"/>
            <person name="William W."/>
        </authorList>
    </citation>
    <scope>NUCLEOTIDE SEQUENCE [LARGE SCALE GENOMIC DNA]</scope>
    <source>
        <strain evidence="2 3">SG7</strain>
    </source>
</reference>
<organism evidence="2 3">
    <name type="scientific">Methanocaldococcus lauensis</name>
    <dbReference type="NCBI Taxonomy" id="2546128"/>
    <lineage>
        <taxon>Archaea</taxon>
        <taxon>Methanobacteriati</taxon>
        <taxon>Methanobacteriota</taxon>
        <taxon>Methanomada group</taxon>
        <taxon>Methanococci</taxon>
        <taxon>Methanococcales</taxon>
        <taxon>Methanocaldococcaceae</taxon>
        <taxon>Methanocaldococcus</taxon>
    </lineage>
</organism>
<gene>
    <name evidence="2" type="ORF">MLAUSG7_1085</name>
</gene>
<dbReference type="EMBL" id="LR792632">
    <property type="protein sequence ID" value="CAB3289159.1"/>
    <property type="molecule type" value="Genomic_DNA"/>
</dbReference>
<dbReference type="GeneID" id="65883880"/>
<dbReference type="KEGG" id="mesg:MLAUSG7_1085"/>
<accession>A0A8D6PSL9</accession>
<protein>
    <submittedName>
        <fullName evidence="2">Uncharacterized protein</fullName>
    </submittedName>
</protein>